<dbReference type="OrthoDB" id="9802667at2"/>
<dbReference type="PANTHER" id="PTHR30246">
    <property type="entry name" value="2-KETO-3-DEOXY-6-PHOSPHOGLUCONATE ALDOLASE"/>
    <property type="match status" value="1"/>
</dbReference>
<dbReference type="HOGENOM" id="CLU_077795_2_0_9"/>
<evidence type="ECO:0000313" key="6">
    <source>
        <dbReference type="EMBL" id="AJQ29587.1"/>
    </source>
</evidence>
<evidence type="ECO:0000256" key="2">
    <source>
        <dbReference type="ARBA" id="ARBA00006906"/>
    </source>
</evidence>
<comment type="similarity">
    <text evidence="2">Belongs to the KHG/KDPG aldolase family.</text>
</comment>
<dbReference type="CDD" id="cd00452">
    <property type="entry name" value="KDPG_aldolase"/>
    <property type="match status" value="1"/>
</dbReference>
<sequence length="215" mass="22096">MHAVLEHVTENGVVAILRGVDPSILVPLGQALVDAGVGAIEITLNSEGALQGITALKEAIGKKLPIGAGTVMTGEDAHAAIKAGATFVLTPHLAQETLAVCCQAKIPAVIGVMTPSEAVRAYELGCEMVKIFPAASIGANYFRELRGPLPQIATMAVGGVNKDNAVEFIKAGARAVGAGGQLVDFAAAARGDWEAVKRKANEIVVAVYAAKNKSY</sequence>
<dbReference type="Pfam" id="PF01081">
    <property type="entry name" value="Aldolase"/>
    <property type="match status" value="1"/>
</dbReference>
<dbReference type="EMBL" id="CP010978">
    <property type="protein sequence ID" value="AJQ29587.1"/>
    <property type="molecule type" value="Genomic_DNA"/>
</dbReference>
<protein>
    <submittedName>
        <fullName evidence="6">2-dehydro-3-deoxyphosphogluconate aldolase/4-hydroxy-2-oxoglutarate aldolase</fullName>
    </submittedName>
</protein>
<dbReference type="Proteomes" id="UP000005361">
    <property type="component" value="Chromosome"/>
</dbReference>
<dbReference type="PANTHER" id="PTHR30246:SF1">
    <property type="entry name" value="2-DEHYDRO-3-DEOXY-6-PHOSPHOGALACTONATE ALDOLASE-RELATED"/>
    <property type="match status" value="1"/>
</dbReference>
<comment type="pathway">
    <text evidence="1">Carbohydrate acid metabolism.</text>
</comment>
<dbReference type="NCBIfam" id="TIGR01182">
    <property type="entry name" value="eda"/>
    <property type="match status" value="1"/>
</dbReference>
<evidence type="ECO:0000256" key="1">
    <source>
        <dbReference type="ARBA" id="ARBA00004761"/>
    </source>
</evidence>
<dbReference type="RefSeq" id="WP_007960224.1">
    <property type="nucleotide sequence ID" value="NZ_CP010978.1"/>
</dbReference>
<dbReference type="InterPro" id="IPR013785">
    <property type="entry name" value="Aldolase_TIM"/>
</dbReference>
<evidence type="ECO:0000256" key="4">
    <source>
        <dbReference type="ARBA" id="ARBA00023239"/>
    </source>
</evidence>
<organism evidence="6 7">
    <name type="scientific">Pelosinus fermentans JBW45</name>
    <dbReference type="NCBI Taxonomy" id="1192197"/>
    <lineage>
        <taxon>Bacteria</taxon>
        <taxon>Bacillati</taxon>
        <taxon>Bacillota</taxon>
        <taxon>Negativicutes</taxon>
        <taxon>Selenomonadales</taxon>
        <taxon>Sporomusaceae</taxon>
        <taxon>Pelosinus</taxon>
    </lineage>
</organism>
<comment type="subunit">
    <text evidence="3">Homotrimer.</text>
</comment>
<evidence type="ECO:0000256" key="3">
    <source>
        <dbReference type="ARBA" id="ARBA00011233"/>
    </source>
</evidence>
<name>I9NLB3_9FIRM</name>
<evidence type="ECO:0000313" key="7">
    <source>
        <dbReference type="Proteomes" id="UP000005361"/>
    </source>
</evidence>
<gene>
    <name evidence="6" type="ORF">JBW_04256</name>
</gene>
<proteinExistence type="inferred from homology"/>
<keyword evidence="5" id="KW-0119">Carbohydrate metabolism</keyword>
<reference evidence="7" key="2">
    <citation type="submission" date="2015-02" db="EMBL/GenBank/DDBJ databases">
        <title>Complete Genome Sequence of Pelosinus fermentans JBW45.</title>
        <authorList>
            <person name="De Leon K.B."/>
            <person name="Utturkar S.M."/>
            <person name="Camilleri L.B."/>
            <person name="Arkin A.P."/>
            <person name="Fields M.W."/>
            <person name="Brown S.D."/>
            <person name="Wall J.D."/>
        </authorList>
    </citation>
    <scope>NUCLEOTIDE SEQUENCE [LARGE SCALE GENOMIC DNA]</scope>
    <source>
        <strain evidence="7">JBW45</strain>
    </source>
</reference>
<dbReference type="GO" id="GO:0016829">
    <property type="term" value="F:lyase activity"/>
    <property type="evidence" value="ECO:0007669"/>
    <property type="project" value="UniProtKB-KW"/>
</dbReference>
<reference evidence="6 7" key="1">
    <citation type="journal article" date="2015" name="Genome Announc.">
        <title>Complete Genome Sequence of Pelosinus fermentans JBW45, a Member of a Remarkably Competitive Group of Negativicutes in the Firmicutes Phylum.</title>
        <authorList>
            <person name="De Leon K.B."/>
            <person name="Utturkar S.M."/>
            <person name="Camilleri L.B."/>
            <person name="Elias D.A."/>
            <person name="Arkin A.P."/>
            <person name="Fields M.W."/>
            <person name="Brown S.D."/>
            <person name="Wall J.D."/>
        </authorList>
    </citation>
    <scope>NUCLEOTIDE SEQUENCE [LARGE SCALE GENOMIC DNA]</scope>
    <source>
        <strain evidence="6 7">JBW45</strain>
    </source>
</reference>
<accession>I9NLB3</accession>
<dbReference type="InterPro" id="IPR000887">
    <property type="entry name" value="Aldlse_KDPG_KHG"/>
</dbReference>
<evidence type="ECO:0000256" key="5">
    <source>
        <dbReference type="ARBA" id="ARBA00023277"/>
    </source>
</evidence>
<dbReference type="KEGG" id="pft:JBW_04256"/>
<dbReference type="STRING" id="1192197.JBW_04256"/>
<dbReference type="SUPFAM" id="SSF51569">
    <property type="entry name" value="Aldolase"/>
    <property type="match status" value="1"/>
</dbReference>
<dbReference type="Gene3D" id="3.20.20.70">
    <property type="entry name" value="Aldolase class I"/>
    <property type="match status" value="1"/>
</dbReference>
<keyword evidence="4" id="KW-0456">Lyase</keyword>
<dbReference type="AlphaFoldDB" id="I9NLB3"/>